<reference evidence="2" key="1">
    <citation type="journal article" date="2023" name="Front. Plant Sci.">
        <title>Chromosomal-level genome assembly of Melastoma candidum provides insights into trichome evolution.</title>
        <authorList>
            <person name="Zhong Y."/>
            <person name="Wu W."/>
            <person name="Sun C."/>
            <person name="Zou P."/>
            <person name="Liu Y."/>
            <person name="Dai S."/>
            <person name="Zhou R."/>
        </authorList>
    </citation>
    <scope>NUCLEOTIDE SEQUENCE [LARGE SCALE GENOMIC DNA]</scope>
</reference>
<sequence length="206" mass="21995">MKSMRLKPELEVNALAAVSSEVDAGCLLKTSGRIPPGDDAAPEEEQEGEAPKWVCPSQSKWRSNLEQSQWSLFRPPSVRFRRGEGNIIAVWLSAADATSAVVADYCNWGGRAVATTAADCCCYWALEAVNDLNCCGPAKCVSAGETVTQGDGNSEQGSGVNASKFTTMVSLLARLIRGKWLLESTTALQHVDSMPGDSLHPVYAEG</sequence>
<dbReference type="Proteomes" id="UP001057402">
    <property type="component" value="Chromosome 4"/>
</dbReference>
<protein>
    <submittedName>
        <fullName evidence="1">Uncharacterized protein</fullName>
    </submittedName>
</protein>
<organism evidence="1 2">
    <name type="scientific">Melastoma candidum</name>
    <dbReference type="NCBI Taxonomy" id="119954"/>
    <lineage>
        <taxon>Eukaryota</taxon>
        <taxon>Viridiplantae</taxon>
        <taxon>Streptophyta</taxon>
        <taxon>Embryophyta</taxon>
        <taxon>Tracheophyta</taxon>
        <taxon>Spermatophyta</taxon>
        <taxon>Magnoliopsida</taxon>
        <taxon>eudicotyledons</taxon>
        <taxon>Gunneridae</taxon>
        <taxon>Pentapetalae</taxon>
        <taxon>rosids</taxon>
        <taxon>malvids</taxon>
        <taxon>Myrtales</taxon>
        <taxon>Melastomataceae</taxon>
        <taxon>Melastomatoideae</taxon>
        <taxon>Melastomateae</taxon>
        <taxon>Melastoma</taxon>
    </lineage>
</organism>
<keyword evidence="2" id="KW-1185">Reference proteome</keyword>
<comment type="caution">
    <text evidence="1">The sequence shown here is derived from an EMBL/GenBank/DDBJ whole genome shotgun (WGS) entry which is preliminary data.</text>
</comment>
<gene>
    <name evidence="1" type="ORF">MLD38_015202</name>
</gene>
<evidence type="ECO:0000313" key="1">
    <source>
        <dbReference type="EMBL" id="KAI4377602.1"/>
    </source>
</evidence>
<proteinExistence type="predicted"/>
<accession>A0ACB9RNS2</accession>
<evidence type="ECO:0000313" key="2">
    <source>
        <dbReference type="Proteomes" id="UP001057402"/>
    </source>
</evidence>
<dbReference type="EMBL" id="CM042883">
    <property type="protein sequence ID" value="KAI4377602.1"/>
    <property type="molecule type" value="Genomic_DNA"/>
</dbReference>
<name>A0ACB9RNS2_9MYRT</name>